<dbReference type="GO" id="GO:0031411">
    <property type="term" value="C:gas vesicle"/>
    <property type="evidence" value="ECO:0007669"/>
    <property type="project" value="UniProtKB-SubCell"/>
</dbReference>
<dbReference type="RefSeq" id="WP_110022882.1">
    <property type="nucleotide sequence ID" value="NZ_PDNZ01000003.1"/>
</dbReference>
<dbReference type="InterPro" id="IPR003593">
    <property type="entry name" value="AAA+_ATPase"/>
</dbReference>
<dbReference type="InterPro" id="IPR013462">
    <property type="entry name" value="Gas-vesicle_GvpN"/>
</dbReference>
<dbReference type="SUPFAM" id="SSF52540">
    <property type="entry name" value="P-loop containing nucleoside triphosphate hydrolases"/>
    <property type="match status" value="1"/>
</dbReference>
<keyword evidence="6" id="KW-0067">ATP-binding</keyword>
<keyword evidence="4" id="KW-0547">Nucleotide-binding</keyword>
<comment type="subcellular location">
    <subcellularLocation>
        <location evidence="1">Cytoplasm</location>
    </subcellularLocation>
    <subcellularLocation>
        <location evidence="8">Gas vesicle</location>
    </subcellularLocation>
</comment>
<evidence type="ECO:0000256" key="5">
    <source>
        <dbReference type="ARBA" id="ARBA00022801"/>
    </source>
</evidence>
<evidence type="ECO:0000256" key="8">
    <source>
        <dbReference type="ARBA" id="ARBA00035108"/>
    </source>
</evidence>
<dbReference type="GO" id="GO:0016887">
    <property type="term" value="F:ATP hydrolysis activity"/>
    <property type="evidence" value="ECO:0007669"/>
    <property type="project" value="InterPro"/>
</dbReference>
<feature type="domain" description="AAA+ ATPase" evidence="10">
    <location>
        <begin position="38"/>
        <end position="213"/>
    </location>
</feature>
<dbReference type="AlphaFoldDB" id="A0A317T709"/>
<dbReference type="OrthoDB" id="9808317at2"/>
<reference evidence="12" key="1">
    <citation type="submission" date="2017-10" db="EMBL/GenBank/DDBJ databases">
        <authorList>
            <person name="Gaisin V.A."/>
            <person name="Rysina M.S."/>
            <person name="Grouzdev D.S."/>
        </authorList>
    </citation>
    <scope>NUCLEOTIDE SEQUENCE [LARGE SCALE GENOMIC DNA]</scope>
    <source>
        <strain evidence="12">V1</strain>
    </source>
</reference>
<comment type="caution">
    <text evidence="11">The sequence shown here is derived from an EMBL/GenBank/DDBJ whole genome shotgun (WGS) entry which is preliminary data.</text>
</comment>
<dbReference type="InterPro" id="IPR011704">
    <property type="entry name" value="ATPase_dyneun-rel_AAA"/>
</dbReference>
<evidence type="ECO:0000256" key="6">
    <source>
        <dbReference type="ARBA" id="ARBA00022840"/>
    </source>
</evidence>
<evidence type="ECO:0000256" key="3">
    <source>
        <dbReference type="ARBA" id="ARBA00022490"/>
    </source>
</evidence>
<protein>
    <submittedName>
        <fullName evidence="11">Gas vesicle protein GvpN</fullName>
    </submittedName>
</protein>
<proteinExistence type="inferred from homology"/>
<organism evidence="11 12">
    <name type="scientific">Prosthecochloris marina</name>
    <dbReference type="NCBI Taxonomy" id="2017681"/>
    <lineage>
        <taxon>Bacteria</taxon>
        <taxon>Pseudomonadati</taxon>
        <taxon>Chlorobiota</taxon>
        <taxon>Chlorobiia</taxon>
        <taxon>Chlorobiales</taxon>
        <taxon>Chlorobiaceae</taxon>
        <taxon>Prosthecochloris</taxon>
    </lineage>
</organism>
<dbReference type="SMART" id="SM00382">
    <property type="entry name" value="AAA"/>
    <property type="match status" value="1"/>
</dbReference>
<dbReference type="GO" id="GO:0031412">
    <property type="term" value="P:gas vesicle organization"/>
    <property type="evidence" value="ECO:0007669"/>
    <property type="project" value="InterPro"/>
</dbReference>
<evidence type="ECO:0000256" key="4">
    <source>
        <dbReference type="ARBA" id="ARBA00022741"/>
    </source>
</evidence>
<dbReference type="GO" id="GO:0005737">
    <property type="term" value="C:cytoplasm"/>
    <property type="evidence" value="ECO:0007669"/>
    <property type="project" value="UniProtKB-SubCell"/>
</dbReference>
<dbReference type="InterPro" id="IPR027417">
    <property type="entry name" value="P-loop_NTPase"/>
</dbReference>
<gene>
    <name evidence="11" type="primary">gvpN</name>
    <name evidence="11" type="ORF">CR164_05250</name>
</gene>
<dbReference type="Proteomes" id="UP000246278">
    <property type="component" value="Unassembled WGS sequence"/>
</dbReference>
<comment type="similarity">
    <text evidence="2">Belongs to the CbbQ/NirQ/NorQ/GpvN family.</text>
</comment>
<evidence type="ECO:0000259" key="10">
    <source>
        <dbReference type="SMART" id="SM00382"/>
    </source>
</evidence>
<keyword evidence="3" id="KW-0963">Cytoplasm</keyword>
<evidence type="ECO:0000313" key="11">
    <source>
        <dbReference type="EMBL" id="PWW82408.1"/>
    </source>
</evidence>
<dbReference type="Pfam" id="PF07728">
    <property type="entry name" value="AAA_5"/>
    <property type="match status" value="1"/>
</dbReference>
<dbReference type="CDD" id="cd00009">
    <property type="entry name" value="AAA"/>
    <property type="match status" value="1"/>
</dbReference>
<comment type="catalytic activity">
    <reaction evidence="9">
        <text>ATP + H2O = ADP + phosphate + H(+)</text>
        <dbReference type="Rhea" id="RHEA:13065"/>
        <dbReference type="ChEBI" id="CHEBI:15377"/>
        <dbReference type="ChEBI" id="CHEBI:15378"/>
        <dbReference type="ChEBI" id="CHEBI:30616"/>
        <dbReference type="ChEBI" id="CHEBI:43474"/>
        <dbReference type="ChEBI" id="CHEBI:456216"/>
    </reaction>
</comment>
<keyword evidence="5" id="KW-0378">Hydrolase</keyword>
<dbReference type="GO" id="GO:0005524">
    <property type="term" value="F:ATP binding"/>
    <property type="evidence" value="ECO:0007669"/>
    <property type="project" value="UniProtKB-KW"/>
</dbReference>
<keyword evidence="12" id="KW-1185">Reference proteome</keyword>
<evidence type="ECO:0000256" key="1">
    <source>
        <dbReference type="ARBA" id="ARBA00004496"/>
    </source>
</evidence>
<accession>A0A317T709</accession>
<sequence length="320" mass="36059">MPNSDELSVVLEPTAQAGFVETDYVKGMVERAHAYTKAGFPVHFRGPSGTGKTTLALHLAHKIGRPVILIHGDAEFTTADLIGGEHGHRFQKVVDNFIHTVHKYEENMVKRWVDNRLTIACKHGFTLVYDEFSRSRPEANNVLLSILQEKIMDMPAGRGKDPYLKVHPDFTAIFTSNPEEYAGVNRTQDALRDRMITMDVDHFDYETEVRIARSKSGLSRKDTERVVKIVRGLRESEKSEFEPTVRASIMIARTLKQLALKPDSNKALFEEICQDILSSATSRVGSKTNQKRVRKMVADLIDEGLASKVQEKEEICNGTF</sequence>
<evidence type="ECO:0000256" key="9">
    <source>
        <dbReference type="ARBA" id="ARBA00049360"/>
    </source>
</evidence>
<name>A0A317T709_9CHLB</name>
<dbReference type="NCBIfam" id="TIGR02640">
    <property type="entry name" value="gas_vesic_GvpN"/>
    <property type="match status" value="1"/>
</dbReference>
<evidence type="ECO:0000256" key="7">
    <source>
        <dbReference type="ARBA" id="ARBA00022987"/>
    </source>
</evidence>
<dbReference type="PANTHER" id="PTHR42759:SF1">
    <property type="entry name" value="MAGNESIUM-CHELATASE SUBUNIT CHLD"/>
    <property type="match status" value="1"/>
</dbReference>
<dbReference type="Gene3D" id="3.40.50.300">
    <property type="entry name" value="P-loop containing nucleotide triphosphate hydrolases"/>
    <property type="match status" value="1"/>
</dbReference>
<dbReference type="InterPro" id="IPR050764">
    <property type="entry name" value="CbbQ/NirQ/NorQ/GpvN"/>
</dbReference>
<evidence type="ECO:0000256" key="2">
    <source>
        <dbReference type="ARBA" id="ARBA00009417"/>
    </source>
</evidence>
<evidence type="ECO:0000313" key="12">
    <source>
        <dbReference type="Proteomes" id="UP000246278"/>
    </source>
</evidence>
<dbReference type="EMBL" id="PDNZ01000003">
    <property type="protein sequence ID" value="PWW82408.1"/>
    <property type="molecule type" value="Genomic_DNA"/>
</dbReference>
<dbReference type="PANTHER" id="PTHR42759">
    <property type="entry name" value="MOXR FAMILY PROTEIN"/>
    <property type="match status" value="1"/>
</dbReference>
<keyword evidence="7" id="KW-0304">Gas vesicle</keyword>